<evidence type="ECO:0000256" key="1">
    <source>
        <dbReference type="ARBA" id="ARBA00011881"/>
    </source>
</evidence>
<feature type="non-terminal residue" evidence="5">
    <location>
        <position position="277"/>
    </location>
</feature>
<name>A0A6G0W6D5_APHCR</name>
<sequence length="277" mass="29970">LYNLILDRRILFRYCVGGSNGEGPYLKAEEKIEMVSKIRSMIGKDKLLIAGTTCESTKITCDLSKAAAEVGADGVLVMSPFYFKTRMTVVHTTSNKMLDRSIVHNMSFLQENSLYDHFVSVADSCPAPVIVYNMVPVTGIDLSVDILKKMSLHPNIVGVKDKDMGKLAALVTETRDQKFQIVAGSASYLLAAMLVGCSGGINGLAAVLGEPLCNMHKLAVAGQWQEALELQRKLVNIDLLVCVLMQECGPAGLKAAMELLGYKGGLCRSPLPPISDE</sequence>
<evidence type="ECO:0000313" key="5">
    <source>
        <dbReference type="EMBL" id="KAF0721674.1"/>
    </source>
</evidence>
<gene>
    <name evidence="5" type="ORF">FWK35_00028522</name>
</gene>
<comment type="caution">
    <text evidence="5">The sequence shown here is derived from an EMBL/GenBank/DDBJ whole genome shotgun (WGS) entry which is preliminary data.</text>
</comment>
<evidence type="ECO:0000256" key="3">
    <source>
        <dbReference type="PIRSR" id="PIRSR001365-1"/>
    </source>
</evidence>
<dbReference type="EMBL" id="VUJU01009141">
    <property type="protein sequence ID" value="KAF0721674.1"/>
    <property type="molecule type" value="Genomic_DNA"/>
</dbReference>
<reference evidence="5 6" key="1">
    <citation type="submission" date="2019-08" db="EMBL/GenBank/DDBJ databases">
        <title>Whole genome of Aphis craccivora.</title>
        <authorList>
            <person name="Voronova N.V."/>
            <person name="Shulinski R.S."/>
            <person name="Bandarenka Y.V."/>
            <person name="Zhorov D.G."/>
            <person name="Warner D."/>
        </authorList>
    </citation>
    <scope>NUCLEOTIDE SEQUENCE [LARGE SCALE GENOMIC DNA]</scope>
    <source>
        <strain evidence="5">180601</strain>
        <tissue evidence="5">Whole Body</tissue>
    </source>
</reference>
<dbReference type="GO" id="GO:0009436">
    <property type="term" value="P:glyoxylate catabolic process"/>
    <property type="evidence" value="ECO:0007669"/>
    <property type="project" value="TreeGrafter"/>
</dbReference>
<feature type="non-terminal residue" evidence="5">
    <location>
        <position position="1"/>
    </location>
</feature>
<dbReference type="CDD" id="cd00408">
    <property type="entry name" value="DHDPS-like"/>
    <property type="match status" value="1"/>
</dbReference>
<dbReference type="SMART" id="SM01130">
    <property type="entry name" value="DHDPS"/>
    <property type="match status" value="1"/>
</dbReference>
<dbReference type="InterPro" id="IPR002220">
    <property type="entry name" value="DapA-like"/>
</dbReference>
<organism evidence="5 6">
    <name type="scientific">Aphis craccivora</name>
    <name type="common">Cowpea aphid</name>
    <dbReference type="NCBI Taxonomy" id="307492"/>
    <lineage>
        <taxon>Eukaryota</taxon>
        <taxon>Metazoa</taxon>
        <taxon>Ecdysozoa</taxon>
        <taxon>Arthropoda</taxon>
        <taxon>Hexapoda</taxon>
        <taxon>Insecta</taxon>
        <taxon>Pterygota</taxon>
        <taxon>Neoptera</taxon>
        <taxon>Paraneoptera</taxon>
        <taxon>Hemiptera</taxon>
        <taxon>Sternorrhyncha</taxon>
        <taxon>Aphidomorpha</taxon>
        <taxon>Aphidoidea</taxon>
        <taxon>Aphididae</taxon>
        <taxon>Aphidini</taxon>
        <taxon>Aphis</taxon>
        <taxon>Aphis</taxon>
    </lineage>
</organism>
<dbReference type="InterPro" id="IPR013785">
    <property type="entry name" value="Aldolase_TIM"/>
</dbReference>
<dbReference type="PIRSF" id="PIRSF001365">
    <property type="entry name" value="DHDPS"/>
    <property type="match status" value="1"/>
</dbReference>
<keyword evidence="6" id="KW-1185">Reference proteome</keyword>
<keyword evidence="2" id="KW-0456">Lyase</keyword>
<dbReference type="PANTHER" id="PTHR12128">
    <property type="entry name" value="DIHYDRODIPICOLINATE SYNTHASE"/>
    <property type="match status" value="1"/>
</dbReference>
<dbReference type="GO" id="GO:0005739">
    <property type="term" value="C:mitochondrion"/>
    <property type="evidence" value="ECO:0007669"/>
    <property type="project" value="TreeGrafter"/>
</dbReference>
<dbReference type="AlphaFoldDB" id="A0A6G0W6D5"/>
<dbReference type="Pfam" id="PF00701">
    <property type="entry name" value="DHDPS"/>
    <property type="match status" value="2"/>
</dbReference>
<dbReference type="PANTHER" id="PTHR12128:SF66">
    <property type="entry name" value="4-HYDROXY-2-OXOGLUTARATE ALDOLASE, MITOCHONDRIAL"/>
    <property type="match status" value="1"/>
</dbReference>
<evidence type="ECO:0000256" key="4">
    <source>
        <dbReference type="PIRSR" id="PIRSR001365-2"/>
    </source>
</evidence>
<dbReference type="GO" id="GO:0008840">
    <property type="term" value="F:4-hydroxy-tetrahydrodipicolinate synthase activity"/>
    <property type="evidence" value="ECO:0007669"/>
    <property type="project" value="TreeGrafter"/>
</dbReference>
<feature type="active site" description="Schiff-base intermediate with substrate" evidence="3">
    <location>
        <position position="160"/>
    </location>
</feature>
<protein>
    <submittedName>
        <fullName evidence="5">4-hydroxy-2-oxoglutarate aldolase, mitochondrial-like</fullName>
    </submittedName>
</protein>
<dbReference type="OrthoDB" id="191315at2759"/>
<comment type="subunit">
    <text evidence="1">Homotetramer.</text>
</comment>
<dbReference type="Gene3D" id="3.20.20.70">
    <property type="entry name" value="Aldolase class I"/>
    <property type="match status" value="1"/>
</dbReference>
<feature type="active site" description="Proton donor/acceptor" evidence="3">
    <location>
        <position position="132"/>
    </location>
</feature>
<accession>A0A6G0W6D5</accession>
<proteinExistence type="predicted"/>
<dbReference type="Proteomes" id="UP000478052">
    <property type="component" value="Unassembled WGS sequence"/>
</dbReference>
<evidence type="ECO:0000256" key="2">
    <source>
        <dbReference type="ARBA" id="ARBA00023239"/>
    </source>
</evidence>
<dbReference type="SUPFAM" id="SSF51569">
    <property type="entry name" value="Aldolase"/>
    <property type="match status" value="1"/>
</dbReference>
<evidence type="ECO:0000313" key="6">
    <source>
        <dbReference type="Proteomes" id="UP000478052"/>
    </source>
</evidence>
<dbReference type="GO" id="GO:0008700">
    <property type="term" value="F:(R,S)-4-hydroxy-2-oxoglutarate aldolase activity"/>
    <property type="evidence" value="ECO:0007669"/>
    <property type="project" value="TreeGrafter"/>
</dbReference>
<feature type="binding site" evidence="4">
    <location>
        <position position="201"/>
    </location>
    <ligand>
        <name>pyruvate</name>
        <dbReference type="ChEBI" id="CHEBI:15361"/>
    </ligand>
</feature>